<dbReference type="SMART" id="SM00355">
    <property type="entry name" value="ZnF_C2H2"/>
    <property type="match status" value="2"/>
</dbReference>
<feature type="coiled-coil region" evidence="1">
    <location>
        <begin position="313"/>
        <end position="368"/>
    </location>
</feature>
<keyword evidence="1" id="KW-0175">Coiled coil</keyword>
<dbReference type="AlphaFoldDB" id="A0AAF3F981"/>
<organism evidence="4 5">
    <name type="scientific">Mesorhabditis belari</name>
    <dbReference type="NCBI Taxonomy" id="2138241"/>
    <lineage>
        <taxon>Eukaryota</taxon>
        <taxon>Metazoa</taxon>
        <taxon>Ecdysozoa</taxon>
        <taxon>Nematoda</taxon>
        <taxon>Chromadorea</taxon>
        <taxon>Rhabditida</taxon>
        <taxon>Rhabditina</taxon>
        <taxon>Rhabditomorpha</taxon>
        <taxon>Rhabditoidea</taxon>
        <taxon>Rhabditidae</taxon>
        <taxon>Mesorhabditinae</taxon>
        <taxon>Mesorhabditis</taxon>
    </lineage>
</organism>
<keyword evidence="4" id="KW-1185">Reference proteome</keyword>
<reference evidence="5" key="1">
    <citation type="submission" date="2024-02" db="UniProtKB">
        <authorList>
            <consortium name="WormBaseParasite"/>
        </authorList>
    </citation>
    <scope>IDENTIFICATION</scope>
</reference>
<proteinExistence type="predicted"/>
<protein>
    <recommendedName>
        <fullName evidence="3">C2H2-type domain-containing protein</fullName>
    </recommendedName>
</protein>
<dbReference type="InterPro" id="IPR013087">
    <property type="entry name" value="Znf_C2H2_type"/>
</dbReference>
<evidence type="ECO:0000256" key="2">
    <source>
        <dbReference type="SAM" id="MobiDB-lite"/>
    </source>
</evidence>
<name>A0AAF3F981_9BILA</name>
<evidence type="ECO:0000259" key="3">
    <source>
        <dbReference type="PROSITE" id="PS00028"/>
    </source>
</evidence>
<feature type="region of interest" description="Disordered" evidence="2">
    <location>
        <begin position="104"/>
        <end position="132"/>
    </location>
</feature>
<dbReference type="Proteomes" id="UP000887575">
    <property type="component" value="Unassembled WGS sequence"/>
</dbReference>
<evidence type="ECO:0000313" key="4">
    <source>
        <dbReference type="Proteomes" id="UP000887575"/>
    </source>
</evidence>
<feature type="compositionally biased region" description="Basic and acidic residues" evidence="2">
    <location>
        <begin position="118"/>
        <end position="132"/>
    </location>
</feature>
<accession>A0AAF3F981</accession>
<evidence type="ECO:0000256" key="1">
    <source>
        <dbReference type="SAM" id="Coils"/>
    </source>
</evidence>
<dbReference type="PROSITE" id="PS00028">
    <property type="entry name" value="ZINC_FINGER_C2H2_1"/>
    <property type="match status" value="1"/>
</dbReference>
<feature type="compositionally biased region" description="Polar residues" evidence="2">
    <location>
        <begin position="105"/>
        <end position="116"/>
    </location>
</feature>
<dbReference type="WBParaSite" id="MBELARI_LOCUS2509">
    <property type="protein sequence ID" value="MBELARI_LOCUS2509"/>
    <property type="gene ID" value="MBELARI_LOCUS2509"/>
</dbReference>
<feature type="domain" description="C2H2-type" evidence="3">
    <location>
        <begin position="10"/>
        <end position="30"/>
    </location>
</feature>
<sequence length="368" mass="41393">MEAPFELHKCTKCAQLLLSSFEARKHAFTHMTDCTLCCDVCDFMSDSELKINQHINTHDPQAKMTYLIKLSDLDNAERTSIECFPDMHVDLHQFFNKYRERAGSQLGNKQQHTGQKNPRLDADRQQEASREENAVAKMNEEGMNLQQENVVKPGENGQLKAVEKEDPFKNFIYDPRAVPIEISDESMVESPPLQSTLDPQAVAFTPPTVSTAAVERSRVEQSSPIGLIRQPPLDPPAASFTPSTLPVVDTASSSLGQRAELQVQREISREAPTDAPSLTHARAVENLISGSLEQVLVGQRSGNDEDKITDDEAQAIREACTRLKATLGEKEREEEMMYTKLGEQQMQMEELRKLIAMEKAKRRVIKRN</sequence>
<evidence type="ECO:0000313" key="5">
    <source>
        <dbReference type="WBParaSite" id="MBELARI_LOCUS2509"/>
    </source>
</evidence>